<evidence type="ECO:0008006" key="3">
    <source>
        <dbReference type="Google" id="ProtNLM"/>
    </source>
</evidence>
<dbReference type="RefSeq" id="WP_219765328.1">
    <property type="nucleotide sequence ID" value="NZ_JAHYBZ010000009.1"/>
</dbReference>
<proteinExistence type="predicted"/>
<protein>
    <recommendedName>
        <fullName evidence="3">LamG domain-containing protein</fullName>
    </recommendedName>
</protein>
<keyword evidence="2" id="KW-1185">Reference proteome</keyword>
<sequence length="248" mass="25862">MATIIRVPGADFSAVPHAFIPPVADGLEAWHYLGGSLDASVKNLAPGKAAATVVGTPTVASTHLVLSGSAHLQTAVPDAGDCTLIAVARMPPGFAWVTNFAFMLSATQAPNNGPQIYFQKGLAGDPAEKGTIYGWGAFNNGGTAQTVQRNIYPVADLTQWALCVARVQGGVGVRVANRTTAQDGATASALARYPYPAQTYRIGANASTGEPIHVAFAGIYSRALSLTEETAVYAAVKSYMQRRRAITI</sequence>
<evidence type="ECO:0000313" key="1">
    <source>
        <dbReference type="EMBL" id="MBW6400753.1"/>
    </source>
</evidence>
<dbReference type="EMBL" id="JAHYBZ010000009">
    <property type="protein sequence ID" value="MBW6400753.1"/>
    <property type="molecule type" value="Genomic_DNA"/>
</dbReference>
<accession>A0ABS7AEM4</accession>
<comment type="caution">
    <text evidence="1">The sequence shown here is derived from an EMBL/GenBank/DDBJ whole genome shotgun (WGS) entry which is preliminary data.</text>
</comment>
<dbReference type="Proteomes" id="UP001196565">
    <property type="component" value="Unassembled WGS sequence"/>
</dbReference>
<gene>
    <name evidence="1" type="ORF">KPL78_23030</name>
</gene>
<reference evidence="1 2" key="1">
    <citation type="submission" date="2021-07" db="EMBL/GenBank/DDBJ databases">
        <authorList>
            <person name="So Y."/>
        </authorList>
    </citation>
    <scope>NUCLEOTIDE SEQUENCE [LARGE SCALE GENOMIC DNA]</scope>
    <source>
        <strain evidence="1 2">HJA6</strain>
    </source>
</reference>
<organism evidence="1 2">
    <name type="scientific">Roseomonas alba</name>
    <dbReference type="NCBI Taxonomy" id="2846776"/>
    <lineage>
        <taxon>Bacteria</taxon>
        <taxon>Pseudomonadati</taxon>
        <taxon>Pseudomonadota</taxon>
        <taxon>Alphaproteobacteria</taxon>
        <taxon>Acetobacterales</taxon>
        <taxon>Roseomonadaceae</taxon>
        <taxon>Roseomonas</taxon>
    </lineage>
</organism>
<name>A0ABS7AEM4_9PROT</name>
<evidence type="ECO:0000313" key="2">
    <source>
        <dbReference type="Proteomes" id="UP001196565"/>
    </source>
</evidence>